<proteinExistence type="predicted"/>
<dbReference type="Pfam" id="PF13405">
    <property type="entry name" value="EF-hand_6"/>
    <property type="match status" value="1"/>
</dbReference>
<dbReference type="InterPro" id="IPR018247">
    <property type="entry name" value="EF_Hand_1_Ca_BS"/>
</dbReference>
<comment type="caution">
    <text evidence="7">The sequence shown here is derived from an EMBL/GenBank/DDBJ whole genome shotgun (WGS) entry which is preliminary data.</text>
</comment>
<evidence type="ECO:0000256" key="3">
    <source>
        <dbReference type="ARBA" id="ARBA00022837"/>
    </source>
</evidence>
<feature type="domain" description="EF-hand" evidence="6">
    <location>
        <begin position="492"/>
        <end position="527"/>
    </location>
</feature>
<evidence type="ECO:0000313" key="7">
    <source>
        <dbReference type="EMBL" id="KAJ3634419.1"/>
    </source>
</evidence>
<organism evidence="7 8">
    <name type="scientific">Zophobas morio</name>
    <dbReference type="NCBI Taxonomy" id="2755281"/>
    <lineage>
        <taxon>Eukaryota</taxon>
        <taxon>Metazoa</taxon>
        <taxon>Ecdysozoa</taxon>
        <taxon>Arthropoda</taxon>
        <taxon>Hexapoda</taxon>
        <taxon>Insecta</taxon>
        <taxon>Pterygota</taxon>
        <taxon>Neoptera</taxon>
        <taxon>Endopterygota</taxon>
        <taxon>Coleoptera</taxon>
        <taxon>Polyphaga</taxon>
        <taxon>Cucujiformia</taxon>
        <taxon>Tenebrionidae</taxon>
        <taxon>Zophobas</taxon>
    </lineage>
</organism>
<keyword evidence="4" id="KW-0009">Actin-binding</keyword>
<dbReference type="SMART" id="SM01184">
    <property type="entry name" value="efhand_Ca_insen"/>
    <property type="match status" value="1"/>
</dbReference>
<dbReference type="InterPro" id="IPR014837">
    <property type="entry name" value="EF-hand_Ca_insen"/>
</dbReference>
<evidence type="ECO:0000256" key="1">
    <source>
        <dbReference type="ARBA" id="ARBA00022723"/>
    </source>
</evidence>
<evidence type="ECO:0000259" key="6">
    <source>
        <dbReference type="PROSITE" id="PS50222"/>
    </source>
</evidence>
<dbReference type="AlphaFoldDB" id="A0AA38HIY7"/>
<dbReference type="PROSITE" id="PS00018">
    <property type="entry name" value="EF_HAND_1"/>
    <property type="match status" value="1"/>
</dbReference>
<dbReference type="SUPFAM" id="SSF46966">
    <property type="entry name" value="Spectrin repeat"/>
    <property type="match status" value="4"/>
</dbReference>
<dbReference type="Proteomes" id="UP001168821">
    <property type="component" value="Unassembled WGS sequence"/>
</dbReference>
<evidence type="ECO:0000256" key="5">
    <source>
        <dbReference type="SAM" id="Coils"/>
    </source>
</evidence>
<dbReference type="InterPro" id="IPR036872">
    <property type="entry name" value="CH_dom_sf"/>
</dbReference>
<dbReference type="GO" id="GO:0005509">
    <property type="term" value="F:calcium ion binding"/>
    <property type="evidence" value="ECO:0007669"/>
    <property type="project" value="InterPro"/>
</dbReference>
<dbReference type="Gene3D" id="1.10.238.10">
    <property type="entry name" value="EF-hand"/>
    <property type="match status" value="2"/>
</dbReference>
<keyword evidence="3" id="KW-0106">Calcium</keyword>
<dbReference type="GO" id="GO:0005737">
    <property type="term" value="C:cytoplasm"/>
    <property type="evidence" value="ECO:0007669"/>
    <property type="project" value="UniProtKB-ARBA"/>
</dbReference>
<dbReference type="EMBL" id="JALNTZ010000540">
    <property type="protein sequence ID" value="KAJ3634419.1"/>
    <property type="molecule type" value="Genomic_DNA"/>
</dbReference>
<gene>
    <name evidence="7" type="ORF">Zmor_019100</name>
</gene>
<dbReference type="PROSITE" id="PS50222">
    <property type="entry name" value="EF_HAND_2"/>
    <property type="match status" value="1"/>
</dbReference>
<dbReference type="Pfam" id="PF08726">
    <property type="entry name" value="EFhand_Ca_insen"/>
    <property type="match status" value="1"/>
</dbReference>
<keyword evidence="8" id="KW-1185">Reference proteome</keyword>
<evidence type="ECO:0000256" key="2">
    <source>
        <dbReference type="ARBA" id="ARBA00022737"/>
    </source>
</evidence>
<reference evidence="7" key="1">
    <citation type="journal article" date="2023" name="G3 (Bethesda)">
        <title>Whole genome assemblies of Zophobas morio and Tenebrio molitor.</title>
        <authorList>
            <person name="Kaur S."/>
            <person name="Stinson S.A."/>
            <person name="diCenzo G.C."/>
        </authorList>
    </citation>
    <scope>NUCLEOTIDE SEQUENCE</scope>
    <source>
        <strain evidence="7">QUZm001</strain>
    </source>
</reference>
<accession>A0AA38HIY7</accession>
<protein>
    <recommendedName>
        <fullName evidence="6">EF-hand domain-containing protein</fullName>
    </recommendedName>
</protein>
<feature type="coiled-coil region" evidence="5">
    <location>
        <begin position="236"/>
        <end position="263"/>
    </location>
</feature>
<dbReference type="GO" id="GO:0003779">
    <property type="term" value="F:actin binding"/>
    <property type="evidence" value="ECO:0007669"/>
    <property type="project" value="UniProtKB-KW"/>
</dbReference>
<keyword evidence="5" id="KW-0175">Coiled coil</keyword>
<dbReference type="Gene3D" id="1.10.418.10">
    <property type="entry name" value="Calponin-like domain"/>
    <property type="match status" value="1"/>
</dbReference>
<dbReference type="InterPro" id="IPR018159">
    <property type="entry name" value="Spectrin/alpha-actinin"/>
</dbReference>
<dbReference type="SUPFAM" id="SSF47473">
    <property type="entry name" value="EF-hand"/>
    <property type="match status" value="1"/>
</dbReference>
<dbReference type="InterPro" id="IPR002017">
    <property type="entry name" value="Spectrin_repeat"/>
</dbReference>
<keyword evidence="2" id="KW-0677">Repeat</keyword>
<dbReference type="CDD" id="cd00176">
    <property type="entry name" value="SPEC"/>
    <property type="match status" value="1"/>
</dbReference>
<dbReference type="PANTHER" id="PTHR11915">
    <property type="entry name" value="SPECTRIN/FILAMIN RELATED CYTOSKELETAL PROTEIN"/>
    <property type="match status" value="1"/>
</dbReference>
<dbReference type="Gene3D" id="1.20.58.60">
    <property type="match status" value="4"/>
</dbReference>
<dbReference type="SMART" id="SM00150">
    <property type="entry name" value="SPEC"/>
    <property type="match status" value="3"/>
</dbReference>
<dbReference type="Pfam" id="PF00435">
    <property type="entry name" value="Spectrin"/>
    <property type="match status" value="2"/>
</dbReference>
<evidence type="ECO:0000313" key="8">
    <source>
        <dbReference type="Proteomes" id="UP001168821"/>
    </source>
</evidence>
<name>A0AA38HIY7_9CUCU</name>
<dbReference type="InterPro" id="IPR011992">
    <property type="entry name" value="EF-hand-dom_pair"/>
</dbReference>
<evidence type="ECO:0000256" key="4">
    <source>
        <dbReference type="ARBA" id="ARBA00023203"/>
    </source>
</evidence>
<keyword evidence="1" id="KW-0479">Metal-binding</keyword>
<dbReference type="InterPro" id="IPR002048">
    <property type="entry name" value="EF_hand_dom"/>
</dbReference>
<sequence length="627" mass="71446">MLDAEDMVNSSRPDERSVMTYVSAYYHCFAGSNRAEVASRRIENVLSFQKQVVDMIEEYETRCSSLLKWIAEKHELLSGVDPFSTMGAFKVSFQEFNNFKTNEKPEKAEEKIGLEAHYSNLQTMLRINNRPAYHPEEGKLVSDIQKAWNDLSIVEKNRNTFLHKEKDRLEKLERLARKFKTKSSIHSKWASGKIEHVQSTSVGHDVGSVVELIKQLDAVLSDIDAHSARVTNLGEIVNELEAAEAGSRRKKQLEEELLKQQRLDELRLNFAKLAASISSWTEATSEELMEDITTSSMDDVAQEEAAFEEIQRDISNKKSNFDEIAAVSKQMEEAGITSNQYTPHTRESIQTMWQEIKDAVAARREKLTQEKSRQEDCESLRLQFAEPANKLGKRMEDISSRISVLPTGSLEEQLSAANVYAEEVAECKPELDVCNELDKRLQDANIFQNAYAMYSTSELVQKYDKLASAVRRNITTIQNQILMRDKSGISEEQMKEYKEAFNHFDHDKSGRLGKNDFRSAILAVGYDLGEGDAKFEQLWQDNGEKDGGVSFESFTDIISREQKDEGSMAQLVESFRTLAGDKDYITEAELRRDLKKELADFALTKLKPYPGVQDGYDYKSFSEGIFN</sequence>